<dbReference type="Pfam" id="PF10311">
    <property type="entry name" value="Ilm1"/>
    <property type="match status" value="1"/>
</dbReference>
<dbReference type="PANTHER" id="PTHR28029">
    <property type="entry name" value="PROTEIN ILM1"/>
    <property type="match status" value="1"/>
</dbReference>
<reference evidence="3" key="1">
    <citation type="submission" date="2016-02" db="EMBL/GenBank/DDBJ databases">
        <title>Draft genome sequence of Microdochium bolleyi, a fungal endophyte of beachgrass.</title>
        <authorList>
            <consortium name="DOE Joint Genome Institute"/>
            <person name="David A.S."/>
            <person name="May G."/>
            <person name="Haridas S."/>
            <person name="Lim J."/>
            <person name="Wang M."/>
            <person name="Labutti K."/>
            <person name="Lipzen A."/>
            <person name="Barry K."/>
            <person name="Grigoriev I.V."/>
        </authorList>
    </citation>
    <scope>NUCLEOTIDE SEQUENCE [LARGE SCALE GENOMIC DNA]</scope>
    <source>
        <strain evidence="3">J235TASD1</strain>
    </source>
</reference>
<keyword evidence="3" id="KW-1185">Reference proteome</keyword>
<dbReference type="Proteomes" id="UP000070501">
    <property type="component" value="Unassembled WGS sequence"/>
</dbReference>
<keyword evidence="1" id="KW-1133">Transmembrane helix</keyword>
<keyword evidence="1" id="KW-0812">Transmembrane</keyword>
<organism evidence="2 3">
    <name type="scientific">Microdochium bolleyi</name>
    <dbReference type="NCBI Taxonomy" id="196109"/>
    <lineage>
        <taxon>Eukaryota</taxon>
        <taxon>Fungi</taxon>
        <taxon>Dikarya</taxon>
        <taxon>Ascomycota</taxon>
        <taxon>Pezizomycotina</taxon>
        <taxon>Sordariomycetes</taxon>
        <taxon>Xylariomycetidae</taxon>
        <taxon>Xylariales</taxon>
        <taxon>Microdochiaceae</taxon>
        <taxon>Microdochium</taxon>
    </lineage>
</organism>
<name>A0A136J2G5_9PEZI</name>
<evidence type="ECO:0000256" key="1">
    <source>
        <dbReference type="SAM" id="Phobius"/>
    </source>
</evidence>
<proteinExistence type="predicted"/>
<feature type="transmembrane region" description="Helical" evidence="1">
    <location>
        <begin position="56"/>
        <end position="77"/>
    </location>
</feature>
<evidence type="ECO:0000313" key="3">
    <source>
        <dbReference type="Proteomes" id="UP000070501"/>
    </source>
</evidence>
<feature type="transmembrane region" description="Helical" evidence="1">
    <location>
        <begin position="146"/>
        <end position="165"/>
    </location>
</feature>
<feature type="transmembrane region" description="Helical" evidence="1">
    <location>
        <begin position="89"/>
        <end position="109"/>
    </location>
</feature>
<gene>
    <name evidence="2" type="ORF">Micbo1qcDRAFT_233863</name>
</gene>
<dbReference type="AlphaFoldDB" id="A0A136J2G5"/>
<dbReference type="PANTHER" id="PTHR28029:SF1">
    <property type="entry name" value="PROTEIN ILM1"/>
    <property type="match status" value="1"/>
</dbReference>
<protein>
    <submittedName>
        <fullName evidence="2">Increased loss of mitochondrial DNA protein 1</fullName>
    </submittedName>
</protein>
<dbReference type="OrthoDB" id="5299849at2759"/>
<accession>A0A136J2G5</accession>
<dbReference type="InterPro" id="IPR018815">
    <property type="entry name" value="Incr_loss_mito_DNA_1"/>
</dbReference>
<dbReference type="EMBL" id="KQ964250">
    <property type="protein sequence ID" value="KXJ91345.1"/>
    <property type="molecule type" value="Genomic_DNA"/>
</dbReference>
<dbReference type="InParanoid" id="A0A136J2G5"/>
<evidence type="ECO:0000313" key="2">
    <source>
        <dbReference type="EMBL" id="KXJ91345.1"/>
    </source>
</evidence>
<keyword evidence="1" id="KW-0472">Membrane</keyword>
<sequence length="188" mass="20703">MALISAKTILTSLSLFHITLAFFFFTSPNTIANQVLVFVLGEALGIPETPAFTTPSPPAAFLSVVLLFIGLSDLLTLSMPEEVWLVHHWGPQAPLRAFIFFVATVYIYLTNPTTASSGGRLSRPKAPYVGASYGTTGGGEALRNRLFFTFAFIEFLAWFWVWVTIKEDAGKFSTKKRRRSSAGTTKIQ</sequence>